<dbReference type="InterPro" id="IPR036271">
    <property type="entry name" value="Tet_transcr_reg_TetR-rel_C_sf"/>
</dbReference>
<evidence type="ECO:0000259" key="6">
    <source>
        <dbReference type="PROSITE" id="PS50977"/>
    </source>
</evidence>
<dbReference type="OrthoDB" id="5243387at2"/>
<gene>
    <name evidence="7" type="ORF">SAMN04489793_2078</name>
</gene>
<reference evidence="8" key="1">
    <citation type="submission" date="2016-10" db="EMBL/GenBank/DDBJ databases">
        <authorList>
            <person name="Varghese N."/>
            <person name="Submissions S."/>
        </authorList>
    </citation>
    <scope>NUCLEOTIDE SEQUENCE [LARGE SCALE GENOMIC DNA]</scope>
    <source>
        <strain evidence="8">DSM 44234</strain>
    </source>
</reference>
<dbReference type="EMBL" id="FNSA01000003">
    <property type="protein sequence ID" value="SEC34951.1"/>
    <property type="molecule type" value="Genomic_DNA"/>
</dbReference>
<feature type="domain" description="HTH tetR-type" evidence="6">
    <location>
        <begin position="2"/>
        <end position="62"/>
    </location>
</feature>
<evidence type="ECO:0000256" key="2">
    <source>
        <dbReference type="ARBA" id="ARBA00023015"/>
    </source>
</evidence>
<dbReference type="Gene3D" id="1.10.357.10">
    <property type="entry name" value="Tetracycline Repressor, domain 2"/>
    <property type="match status" value="1"/>
</dbReference>
<name>A0A1H4RTK7_TSUTY</name>
<accession>A0A1H4RTK7</accession>
<evidence type="ECO:0000256" key="5">
    <source>
        <dbReference type="PROSITE-ProRule" id="PRU00335"/>
    </source>
</evidence>
<keyword evidence="1" id="KW-0678">Repressor</keyword>
<dbReference type="InterPro" id="IPR050109">
    <property type="entry name" value="HTH-type_TetR-like_transc_reg"/>
</dbReference>
<dbReference type="SUPFAM" id="SSF48498">
    <property type="entry name" value="Tetracyclin repressor-like, C-terminal domain"/>
    <property type="match status" value="1"/>
</dbReference>
<dbReference type="AlphaFoldDB" id="A0A1H4RTK7"/>
<dbReference type="GO" id="GO:0000976">
    <property type="term" value="F:transcription cis-regulatory region binding"/>
    <property type="evidence" value="ECO:0007669"/>
    <property type="project" value="TreeGrafter"/>
</dbReference>
<organism evidence="7 8">
    <name type="scientific">Tsukamurella tyrosinosolvens</name>
    <dbReference type="NCBI Taxonomy" id="57704"/>
    <lineage>
        <taxon>Bacteria</taxon>
        <taxon>Bacillati</taxon>
        <taxon>Actinomycetota</taxon>
        <taxon>Actinomycetes</taxon>
        <taxon>Mycobacteriales</taxon>
        <taxon>Tsukamurellaceae</taxon>
        <taxon>Tsukamurella</taxon>
    </lineage>
</organism>
<dbReference type="PANTHER" id="PTHR30055">
    <property type="entry name" value="HTH-TYPE TRANSCRIPTIONAL REGULATOR RUTR"/>
    <property type="match status" value="1"/>
</dbReference>
<keyword evidence="2" id="KW-0805">Transcription regulation</keyword>
<evidence type="ECO:0000313" key="7">
    <source>
        <dbReference type="EMBL" id="SEC34951.1"/>
    </source>
</evidence>
<dbReference type="SUPFAM" id="SSF46689">
    <property type="entry name" value="Homeodomain-like"/>
    <property type="match status" value="1"/>
</dbReference>
<dbReference type="PROSITE" id="PS50977">
    <property type="entry name" value="HTH_TETR_2"/>
    <property type="match status" value="1"/>
</dbReference>
<dbReference type="Pfam" id="PF13977">
    <property type="entry name" value="TetR_C_6"/>
    <property type="match status" value="1"/>
</dbReference>
<dbReference type="PANTHER" id="PTHR30055:SF234">
    <property type="entry name" value="HTH-TYPE TRANSCRIPTIONAL REGULATOR BETI"/>
    <property type="match status" value="1"/>
</dbReference>
<proteinExistence type="predicted"/>
<keyword evidence="8" id="KW-1185">Reference proteome</keyword>
<dbReference type="InterPro" id="IPR009057">
    <property type="entry name" value="Homeodomain-like_sf"/>
</dbReference>
<evidence type="ECO:0000256" key="3">
    <source>
        <dbReference type="ARBA" id="ARBA00023125"/>
    </source>
</evidence>
<evidence type="ECO:0000313" key="8">
    <source>
        <dbReference type="Proteomes" id="UP000182241"/>
    </source>
</evidence>
<dbReference type="RefSeq" id="WP_068742225.1">
    <property type="nucleotide sequence ID" value="NZ_CBDRGN010000001.1"/>
</dbReference>
<keyword evidence="3 5" id="KW-0238">DNA-binding</keyword>
<dbReference type="GO" id="GO:0003700">
    <property type="term" value="F:DNA-binding transcription factor activity"/>
    <property type="evidence" value="ECO:0007669"/>
    <property type="project" value="TreeGrafter"/>
</dbReference>
<keyword evidence="4" id="KW-0804">Transcription</keyword>
<dbReference type="InterPro" id="IPR001647">
    <property type="entry name" value="HTH_TetR"/>
</dbReference>
<dbReference type="STRING" id="57704.SAMN04489793_2078"/>
<dbReference type="KEGG" id="tsm:ASU32_09140"/>
<dbReference type="PRINTS" id="PR00455">
    <property type="entry name" value="HTHTETR"/>
</dbReference>
<dbReference type="Pfam" id="PF00440">
    <property type="entry name" value="TetR_N"/>
    <property type="match status" value="1"/>
</dbReference>
<dbReference type="Proteomes" id="UP000182241">
    <property type="component" value="Unassembled WGS sequence"/>
</dbReference>
<evidence type="ECO:0000256" key="4">
    <source>
        <dbReference type="ARBA" id="ARBA00023163"/>
    </source>
</evidence>
<dbReference type="InterPro" id="IPR039538">
    <property type="entry name" value="BetI_C"/>
</dbReference>
<evidence type="ECO:0000256" key="1">
    <source>
        <dbReference type="ARBA" id="ARBA00022491"/>
    </source>
</evidence>
<feature type="DNA-binding region" description="H-T-H motif" evidence="5">
    <location>
        <begin position="25"/>
        <end position="44"/>
    </location>
</feature>
<protein>
    <submittedName>
        <fullName evidence="7">Regulatory protein, tetR family</fullName>
    </submittedName>
</protein>
<sequence length="187" mass="20437">MTDRRTQIMQAAVRVIARDGVRGLRVEKLAAEAGVSTALIYYHFHDRDGIVHAALEQINRTAEAYTEPRSDAAGPRERLESMLLDELQDGDEVRTTSIAWGELRASAVFEPVLREDLRAATDAWDRDVASLIGDVPEAAGRDAEAIATRLTALVEGLSERWHSGSLELDRARALVIGAVAAELPPAR</sequence>